<protein>
    <submittedName>
        <fullName evidence="2">Uncharacterized protein</fullName>
    </submittedName>
</protein>
<sequence length="89" mass="9625">MKKLIFGAVTALLISGTVFANETTKDSKKADQPEQVVRTYCKITIVTTHSNGTKSYDTTYYEVSSGEAGAKQCDKIKKNVQASLSVATD</sequence>
<dbReference type="STRING" id="59733.SAMN05421769_2715"/>
<feature type="chain" id="PRO_5012184559" evidence="1">
    <location>
        <begin position="21"/>
        <end position="89"/>
    </location>
</feature>
<name>A0A1N6HP80_9FLAO</name>
<keyword evidence="1" id="KW-0732">Signal</keyword>
<dbReference type="Proteomes" id="UP000184782">
    <property type="component" value="Unassembled WGS sequence"/>
</dbReference>
<evidence type="ECO:0000313" key="2">
    <source>
        <dbReference type="EMBL" id="SIO21582.1"/>
    </source>
</evidence>
<dbReference type="RefSeq" id="WP_074230823.1">
    <property type="nucleotide sequence ID" value="NZ_FSRQ01000002.1"/>
</dbReference>
<evidence type="ECO:0000313" key="3">
    <source>
        <dbReference type="Proteomes" id="UP000184782"/>
    </source>
</evidence>
<proteinExistence type="predicted"/>
<accession>A0A1N6HP80</accession>
<dbReference type="EMBL" id="FSRQ01000002">
    <property type="protein sequence ID" value="SIO21582.1"/>
    <property type="molecule type" value="Genomic_DNA"/>
</dbReference>
<feature type="signal peptide" evidence="1">
    <location>
        <begin position="1"/>
        <end position="20"/>
    </location>
</feature>
<dbReference type="AlphaFoldDB" id="A0A1N6HP80"/>
<keyword evidence="3" id="KW-1185">Reference proteome</keyword>
<organism evidence="2 3">
    <name type="scientific">Chryseobacterium scophthalmum</name>
    <dbReference type="NCBI Taxonomy" id="59733"/>
    <lineage>
        <taxon>Bacteria</taxon>
        <taxon>Pseudomonadati</taxon>
        <taxon>Bacteroidota</taxon>
        <taxon>Flavobacteriia</taxon>
        <taxon>Flavobacteriales</taxon>
        <taxon>Weeksellaceae</taxon>
        <taxon>Chryseobacterium group</taxon>
        <taxon>Chryseobacterium</taxon>
    </lineage>
</organism>
<evidence type="ECO:0000256" key="1">
    <source>
        <dbReference type="SAM" id="SignalP"/>
    </source>
</evidence>
<gene>
    <name evidence="2" type="ORF">SAMN05421769_2715</name>
</gene>
<reference evidence="3" key="1">
    <citation type="submission" date="2016-12" db="EMBL/GenBank/DDBJ databases">
        <authorList>
            <person name="Varghese N."/>
            <person name="Submissions S."/>
        </authorList>
    </citation>
    <scope>NUCLEOTIDE SEQUENCE [LARGE SCALE GENOMIC DNA]</scope>
    <source>
        <strain evidence="3">DSM 16779</strain>
    </source>
</reference>